<name>A0A3P7JQ41_STRVU</name>
<sequence length="125" mass="14173">MIPLCALFLTALLPSCSSAYKMALFVPGIANSQVLFSSRVAETLTKAGHDVTMIMINSLEDFEIKVKIMKEVKIYAVNASFGLTKRIMEERHSKVIYKDLSIWDTRFRENLKQATDFLTMACRSE</sequence>
<organism evidence="2 3">
    <name type="scientific">Strongylus vulgaris</name>
    <name type="common">Blood worm</name>
    <dbReference type="NCBI Taxonomy" id="40348"/>
    <lineage>
        <taxon>Eukaryota</taxon>
        <taxon>Metazoa</taxon>
        <taxon>Ecdysozoa</taxon>
        <taxon>Nematoda</taxon>
        <taxon>Chromadorea</taxon>
        <taxon>Rhabditida</taxon>
        <taxon>Rhabditina</taxon>
        <taxon>Rhabditomorpha</taxon>
        <taxon>Strongyloidea</taxon>
        <taxon>Strongylidae</taxon>
        <taxon>Strongylus</taxon>
    </lineage>
</organism>
<keyword evidence="3" id="KW-1185">Reference proteome</keyword>
<gene>
    <name evidence="2" type="ORF">SVUK_LOCUS13375</name>
</gene>
<dbReference type="EMBL" id="UYYB01101741">
    <property type="protein sequence ID" value="VDM78377.1"/>
    <property type="molecule type" value="Genomic_DNA"/>
</dbReference>
<evidence type="ECO:0000313" key="3">
    <source>
        <dbReference type="Proteomes" id="UP000270094"/>
    </source>
</evidence>
<evidence type="ECO:0000256" key="1">
    <source>
        <dbReference type="SAM" id="SignalP"/>
    </source>
</evidence>
<evidence type="ECO:0000313" key="2">
    <source>
        <dbReference type="EMBL" id="VDM78377.1"/>
    </source>
</evidence>
<protein>
    <recommendedName>
        <fullName evidence="4">Glucuronosyltransferase</fullName>
    </recommendedName>
</protein>
<reference evidence="2 3" key="1">
    <citation type="submission" date="2018-11" db="EMBL/GenBank/DDBJ databases">
        <authorList>
            <consortium name="Pathogen Informatics"/>
        </authorList>
    </citation>
    <scope>NUCLEOTIDE SEQUENCE [LARGE SCALE GENOMIC DNA]</scope>
</reference>
<dbReference type="OrthoDB" id="5860458at2759"/>
<evidence type="ECO:0008006" key="4">
    <source>
        <dbReference type="Google" id="ProtNLM"/>
    </source>
</evidence>
<accession>A0A3P7JQ41</accession>
<keyword evidence="1" id="KW-0732">Signal</keyword>
<feature type="chain" id="PRO_5018195661" description="Glucuronosyltransferase" evidence="1">
    <location>
        <begin position="20"/>
        <end position="125"/>
    </location>
</feature>
<dbReference type="Proteomes" id="UP000270094">
    <property type="component" value="Unassembled WGS sequence"/>
</dbReference>
<feature type="signal peptide" evidence="1">
    <location>
        <begin position="1"/>
        <end position="19"/>
    </location>
</feature>
<dbReference type="AlphaFoldDB" id="A0A3P7JQ41"/>
<proteinExistence type="predicted"/>